<accession>A0ABQ8WEQ8</accession>
<name>A0ABQ8WEQ8_PENCH</name>
<protein>
    <recommendedName>
        <fullName evidence="3">C2H2-type domain-containing protein</fullName>
    </recommendedName>
</protein>
<evidence type="ECO:0000313" key="1">
    <source>
        <dbReference type="EMBL" id="KAJ5265039.1"/>
    </source>
</evidence>
<comment type="caution">
    <text evidence="1">The sequence shown here is derived from an EMBL/GenBank/DDBJ whole genome shotgun (WGS) entry which is preliminary data.</text>
</comment>
<keyword evidence="2" id="KW-1185">Reference proteome</keyword>
<dbReference type="Proteomes" id="UP001220256">
    <property type="component" value="Unassembled WGS sequence"/>
</dbReference>
<evidence type="ECO:0008006" key="3">
    <source>
        <dbReference type="Google" id="ProtNLM"/>
    </source>
</evidence>
<dbReference type="EMBL" id="JAPVEB010000004">
    <property type="protein sequence ID" value="KAJ5265039.1"/>
    <property type="molecule type" value="Genomic_DNA"/>
</dbReference>
<reference evidence="1 2" key="1">
    <citation type="journal article" date="2023" name="IMA Fungus">
        <title>Comparative genomic study of the Penicillium genus elucidates a diverse pangenome and 15 lateral gene transfer events.</title>
        <authorList>
            <person name="Petersen C."/>
            <person name="Sorensen T."/>
            <person name="Nielsen M.R."/>
            <person name="Sondergaard T.E."/>
            <person name="Sorensen J.L."/>
            <person name="Fitzpatrick D.A."/>
            <person name="Frisvad J.C."/>
            <person name="Nielsen K.L."/>
        </authorList>
    </citation>
    <scope>NUCLEOTIDE SEQUENCE [LARGE SCALE GENOMIC DNA]</scope>
    <source>
        <strain evidence="1 2">IBT 3361</strain>
    </source>
</reference>
<proteinExistence type="predicted"/>
<sequence length="231" mass="25543">MMQMNSSGRRRPTPIVFPITYTPVTKRISKAKKGKRVHACDYPGCSKVSTFSITLSANTHSPSKILTRAEHLRRHKRTHIQQLPYMTRSTKVDNESTSSNSLTHELPMVDQLGSRAERPPHTSRPHNPTIAGFNNSGVAYKMPPIAAFKPPTKPVIPLCLQSGLFKNVPSPPSGHLPIRRRLTFGSHVPIVPDQGSFPSSQSDTTLSLPPSRSCSPFTNWSFKEIITDGVN</sequence>
<organism evidence="1 2">
    <name type="scientific">Penicillium chrysogenum</name>
    <name type="common">Penicillium notatum</name>
    <dbReference type="NCBI Taxonomy" id="5076"/>
    <lineage>
        <taxon>Eukaryota</taxon>
        <taxon>Fungi</taxon>
        <taxon>Dikarya</taxon>
        <taxon>Ascomycota</taxon>
        <taxon>Pezizomycotina</taxon>
        <taxon>Eurotiomycetes</taxon>
        <taxon>Eurotiomycetidae</taxon>
        <taxon>Eurotiales</taxon>
        <taxon>Aspergillaceae</taxon>
        <taxon>Penicillium</taxon>
        <taxon>Penicillium chrysogenum species complex</taxon>
    </lineage>
</organism>
<gene>
    <name evidence="1" type="ORF">N7505_007832</name>
</gene>
<evidence type="ECO:0000313" key="2">
    <source>
        <dbReference type="Proteomes" id="UP001220256"/>
    </source>
</evidence>